<name>A0ABV5B9Y7_9BACL</name>
<evidence type="ECO:0000313" key="2">
    <source>
        <dbReference type="Proteomes" id="UP001580407"/>
    </source>
</evidence>
<dbReference type="Proteomes" id="UP001580407">
    <property type="component" value="Unassembled WGS sequence"/>
</dbReference>
<comment type="caution">
    <text evidence="1">The sequence shown here is derived from an EMBL/GenBank/DDBJ whole genome shotgun (WGS) entry which is preliminary data.</text>
</comment>
<protein>
    <recommendedName>
        <fullName evidence="3">Nonstructural protein</fullName>
    </recommendedName>
</protein>
<sequence length="84" mass="9780">MKYKVTDTYVYVLNYPDVLCFPRPAKDYEDLQELVNNCETYQIAHPDDFEAFDHNEVTTPLAGGKFYTQDSLSPVLKLVNENKR</sequence>
<accession>A0ABV5B9Y7</accession>
<evidence type="ECO:0008006" key="3">
    <source>
        <dbReference type="Google" id="ProtNLM"/>
    </source>
</evidence>
<organism evidence="1 2">
    <name type="scientific">Paenibacillus terreus</name>
    <dbReference type="NCBI Taxonomy" id="1387834"/>
    <lineage>
        <taxon>Bacteria</taxon>
        <taxon>Bacillati</taxon>
        <taxon>Bacillota</taxon>
        <taxon>Bacilli</taxon>
        <taxon>Bacillales</taxon>
        <taxon>Paenibacillaceae</taxon>
        <taxon>Paenibacillus</taxon>
    </lineage>
</organism>
<keyword evidence="2" id="KW-1185">Reference proteome</keyword>
<evidence type="ECO:0000313" key="1">
    <source>
        <dbReference type="EMBL" id="MFB5682517.1"/>
    </source>
</evidence>
<gene>
    <name evidence="1" type="ORF">ACE3NQ_16440</name>
</gene>
<dbReference type="EMBL" id="JBHILM010000018">
    <property type="protein sequence ID" value="MFB5682517.1"/>
    <property type="molecule type" value="Genomic_DNA"/>
</dbReference>
<reference evidence="1 2" key="1">
    <citation type="submission" date="2024-09" db="EMBL/GenBank/DDBJ databases">
        <authorList>
            <person name="Ruan L."/>
        </authorList>
    </citation>
    <scope>NUCLEOTIDE SEQUENCE [LARGE SCALE GENOMIC DNA]</scope>
    <source>
        <strain evidence="1 2">D33</strain>
    </source>
</reference>
<proteinExistence type="predicted"/>
<dbReference type="RefSeq" id="WP_375526275.1">
    <property type="nucleotide sequence ID" value="NZ_JBHILM010000018.1"/>
</dbReference>